<gene>
    <name evidence="9" type="ORF">SAMN05660330_02475</name>
</gene>
<dbReference type="InterPro" id="IPR017896">
    <property type="entry name" value="4Fe4S_Fe-S-bd"/>
</dbReference>
<dbReference type="GO" id="GO:0051539">
    <property type="term" value="F:4 iron, 4 sulfur cluster binding"/>
    <property type="evidence" value="ECO:0007669"/>
    <property type="project" value="UniProtKB-KW"/>
</dbReference>
<feature type="transmembrane region" description="Helical" evidence="7">
    <location>
        <begin position="62"/>
        <end position="80"/>
    </location>
</feature>
<dbReference type="Gene3D" id="3.30.70.20">
    <property type="match status" value="1"/>
</dbReference>
<accession>A0A1H0RZF4</accession>
<dbReference type="GO" id="GO:0005886">
    <property type="term" value="C:plasma membrane"/>
    <property type="evidence" value="ECO:0007669"/>
    <property type="project" value="TreeGrafter"/>
</dbReference>
<protein>
    <submittedName>
        <fullName evidence="9">4Fe-4S binding domain-containing protein</fullName>
    </submittedName>
</protein>
<keyword evidence="7" id="KW-0472">Membrane</keyword>
<feature type="transmembrane region" description="Helical" evidence="7">
    <location>
        <begin position="12"/>
        <end position="31"/>
    </location>
</feature>
<evidence type="ECO:0000256" key="4">
    <source>
        <dbReference type="ARBA" id="ARBA00022982"/>
    </source>
</evidence>
<sequence>MNLYIKKTRLSIRAAVLAGFVMAALWGLPVSNCSIKIGHLRLVFPTGFVENSLLSHGVRMELVPGMMIIGLLLLLFGRFYCSWICSASSVHQLAEPVLYRPIVGRRVPWLKRFFLTPCEGVSKKLNLGYGDGLAIFLGLVAGVALFDFPFFTIFSPMGLVSRNVIELAVHKRLRYDLLLLAGPLLVGLFFRHGWKTCCPDGLMQRFVASWNKTLLPEVDPTACNGCAKCRRTCPAGLLAEDTVRLAGDCLKCLQCIEICPNHAVHLRLFPRKTRTPIPSKLSPGRRV</sequence>
<dbReference type="OrthoDB" id="9784262at2"/>
<dbReference type="AlphaFoldDB" id="A0A1H0RZF4"/>
<dbReference type="InterPro" id="IPR051684">
    <property type="entry name" value="Electron_Trans/Redox"/>
</dbReference>
<name>A0A1H0RZF4_9BACT</name>
<dbReference type="PANTHER" id="PTHR30176">
    <property type="entry name" value="FERREDOXIN-TYPE PROTEIN NAPH"/>
    <property type="match status" value="1"/>
</dbReference>
<evidence type="ECO:0000313" key="9">
    <source>
        <dbReference type="EMBL" id="SDP34338.1"/>
    </source>
</evidence>
<keyword evidence="3" id="KW-0479">Metal-binding</keyword>
<proteinExistence type="predicted"/>
<keyword evidence="5" id="KW-0408">Iron</keyword>
<dbReference type="PROSITE" id="PS00198">
    <property type="entry name" value="4FE4S_FER_1"/>
    <property type="match status" value="1"/>
</dbReference>
<evidence type="ECO:0000313" key="10">
    <source>
        <dbReference type="Proteomes" id="UP000199073"/>
    </source>
</evidence>
<evidence type="ECO:0000259" key="8">
    <source>
        <dbReference type="PROSITE" id="PS51379"/>
    </source>
</evidence>
<evidence type="ECO:0000256" key="5">
    <source>
        <dbReference type="ARBA" id="ARBA00023004"/>
    </source>
</evidence>
<dbReference type="InterPro" id="IPR017900">
    <property type="entry name" value="4Fe4S_Fe_S_CS"/>
</dbReference>
<evidence type="ECO:0000256" key="2">
    <source>
        <dbReference type="ARBA" id="ARBA00022485"/>
    </source>
</evidence>
<organism evidence="9 10">
    <name type="scientific">Desulforhopalus singaporensis</name>
    <dbReference type="NCBI Taxonomy" id="91360"/>
    <lineage>
        <taxon>Bacteria</taxon>
        <taxon>Pseudomonadati</taxon>
        <taxon>Thermodesulfobacteriota</taxon>
        <taxon>Desulfobulbia</taxon>
        <taxon>Desulfobulbales</taxon>
        <taxon>Desulfocapsaceae</taxon>
        <taxon>Desulforhopalus</taxon>
    </lineage>
</organism>
<keyword evidence="4" id="KW-0249">Electron transport</keyword>
<evidence type="ECO:0000256" key="7">
    <source>
        <dbReference type="SAM" id="Phobius"/>
    </source>
</evidence>
<keyword evidence="2" id="KW-0004">4Fe-4S</keyword>
<dbReference type="Proteomes" id="UP000199073">
    <property type="component" value="Unassembled WGS sequence"/>
</dbReference>
<dbReference type="Pfam" id="PF12801">
    <property type="entry name" value="Fer4_5"/>
    <property type="match status" value="1"/>
</dbReference>
<dbReference type="EMBL" id="FNJI01000016">
    <property type="protein sequence ID" value="SDP34338.1"/>
    <property type="molecule type" value="Genomic_DNA"/>
</dbReference>
<dbReference type="PROSITE" id="PS51379">
    <property type="entry name" value="4FE4S_FER_2"/>
    <property type="match status" value="1"/>
</dbReference>
<keyword evidence="10" id="KW-1185">Reference proteome</keyword>
<keyword evidence="1" id="KW-0813">Transport</keyword>
<dbReference type="Pfam" id="PF13237">
    <property type="entry name" value="Fer4_10"/>
    <property type="match status" value="1"/>
</dbReference>
<keyword evidence="6" id="KW-0411">Iron-sulfur</keyword>
<feature type="transmembrane region" description="Helical" evidence="7">
    <location>
        <begin position="175"/>
        <end position="194"/>
    </location>
</feature>
<evidence type="ECO:0000256" key="1">
    <source>
        <dbReference type="ARBA" id="ARBA00022448"/>
    </source>
</evidence>
<feature type="domain" description="4Fe-4S ferredoxin-type" evidence="8">
    <location>
        <begin position="214"/>
        <end position="243"/>
    </location>
</feature>
<dbReference type="STRING" id="91360.SAMN05660330_02475"/>
<reference evidence="9 10" key="1">
    <citation type="submission" date="2016-10" db="EMBL/GenBank/DDBJ databases">
        <authorList>
            <person name="de Groot N.N."/>
        </authorList>
    </citation>
    <scope>NUCLEOTIDE SEQUENCE [LARGE SCALE GENOMIC DNA]</scope>
    <source>
        <strain evidence="9 10">DSM 12130</strain>
    </source>
</reference>
<evidence type="ECO:0000256" key="6">
    <source>
        <dbReference type="ARBA" id="ARBA00023014"/>
    </source>
</evidence>
<keyword evidence="7" id="KW-0812">Transmembrane</keyword>
<dbReference type="SUPFAM" id="SSF54862">
    <property type="entry name" value="4Fe-4S ferredoxins"/>
    <property type="match status" value="1"/>
</dbReference>
<feature type="transmembrane region" description="Helical" evidence="7">
    <location>
        <begin position="133"/>
        <end position="154"/>
    </location>
</feature>
<keyword evidence="7" id="KW-1133">Transmembrane helix</keyword>
<evidence type="ECO:0000256" key="3">
    <source>
        <dbReference type="ARBA" id="ARBA00022723"/>
    </source>
</evidence>
<dbReference type="PANTHER" id="PTHR30176:SF3">
    <property type="entry name" value="FERREDOXIN-TYPE PROTEIN NAPH"/>
    <property type="match status" value="1"/>
</dbReference>
<dbReference type="GO" id="GO:0046872">
    <property type="term" value="F:metal ion binding"/>
    <property type="evidence" value="ECO:0007669"/>
    <property type="project" value="UniProtKB-KW"/>
</dbReference>